<dbReference type="AlphaFoldDB" id="A0AAD4MBD7"/>
<dbReference type="SUPFAM" id="SSF54001">
    <property type="entry name" value="Cysteine proteinases"/>
    <property type="match status" value="1"/>
</dbReference>
<dbReference type="Gene3D" id="3.90.70.10">
    <property type="entry name" value="Cysteine proteinases"/>
    <property type="match status" value="1"/>
</dbReference>
<evidence type="ECO:0000256" key="8">
    <source>
        <dbReference type="PROSITE-ProRule" id="PRU00042"/>
    </source>
</evidence>
<evidence type="ECO:0000256" key="1">
    <source>
        <dbReference type="ARBA" id="ARBA00000707"/>
    </source>
</evidence>
<reference evidence="12" key="1">
    <citation type="journal article" date="2022" name="New Phytol.">
        <title>Evolutionary transition to the ectomycorrhizal habit in the genomes of a hyperdiverse lineage of mushroom-forming fungi.</title>
        <authorList>
            <person name="Looney B."/>
            <person name="Miyauchi S."/>
            <person name="Morin E."/>
            <person name="Drula E."/>
            <person name="Courty P.E."/>
            <person name="Kohler A."/>
            <person name="Kuo A."/>
            <person name="LaButti K."/>
            <person name="Pangilinan J."/>
            <person name="Lipzen A."/>
            <person name="Riley R."/>
            <person name="Andreopoulos W."/>
            <person name="He G."/>
            <person name="Johnson J."/>
            <person name="Nolan M."/>
            <person name="Tritt A."/>
            <person name="Barry K.W."/>
            <person name="Grigoriev I.V."/>
            <person name="Nagy L.G."/>
            <person name="Hibbett D."/>
            <person name="Henrissat B."/>
            <person name="Matheny P.B."/>
            <person name="Labbe J."/>
            <person name="Martin F.M."/>
        </authorList>
    </citation>
    <scope>NUCLEOTIDE SEQUENCE</scope>
    <source>
        <strain evidence="12">BPL690</strain>
    </source>
</reference>
<feature type="compositionally biased region" description="Basic and acidic residues" evidence="9">
    <location>
        <begin position="629"/>
        <end position="640"/>
    </location>
</feature>
<evidence type="ECO:0000313" key="12">
    <source>
        <dbReference type="EMBL" id="KAI0307038.1"/>
    </source>
</evidence>
<dbReference type="PANTHER" id="PTHR24006">
    <property type="entry name" value="UBIQUITIN CARBOXYL-TERMINAL HYDROLASE"/>
    <property type="match status" value="1"/>
</dbReference>
<dbReference type="GO" id="GO:0006508">
    <property type="term" value="P:proteolysis"/>
    <property type="evidence" value="ECO:0007669"/>
    <property type="project" value="UniProtKB-KW"/>
</dbReference>
<evidence type="ECO:0000256" key="3">
    <source>
        <dbReference type="ARBA" id="ARBA00012759"/>
    </source>
</evidence>
<dbReference type="InterPro" id="IPR038765">
    <property type="entry name" value="Papain-like_cys_pep_sf"/>
</dbReference>
<feature type="compositionally biased region" description="Polar residues" evidence="9">
    <location>
        <begin position="737"/>
        <end position="751"/>
    </location>
</feature>
<dbReference type="InterPro" id="IPR028889">
    <property type="entry name" value="USP"/>
</dbReference>
<evidence type="ECO:0000256" key="2">
    <source>
        <dbReference type="ARBA" id="ARBA00009085"/>
    </source>
</evidence>
<feature type="compositionally biased region" description="Basic residues" evidence="9">
    <location>
        <begin position="803"/>
        <end position="812"/>
    </location>
</feature>
<evidence type="ECO:0000256" key="4">
    <source>
        <dbReference type="ARBA" id="ARBA00022670"/>
    </source>
</evidence>
<dbReference type="InterPro" id="IPR013087">
    <property type="entry name" value="Znf_C2H2_type"/>
</dbReference>
<dbReference type="Pfam" id="PF00443">
    <property type="entry name" value="UCH"/>
    <property type="match status" value="1"/>
</dbReference>
<keyword evidence="8" id="KW-0863">Zinc-finger</keyword>
<dbReference type="PROSITE" id="PS00973">
    <property type="entry name" value="USP_2"/>
    <property type="match status" value="1"/>
</dbReference>
<evidence type="ECO:0000313" key="13">
    <source>
        <dbReference type="Proteomes" id="UP001203297"/>
    </source>
</evidence>
<dbReference type="GO" id="GO:0005829">
    <property type="term" value="C:cytosol"/>
    <property type="evidence" value="ECO:0007669"/>
    <property type="project" value="TreeGrafter"/>
</dbReference>
<dbReference type="Gene3D" id="3.30.160.60">
    <property type="entry name" value="Classic Zinc Finger"/>
    <property type="match status" value="1"/>
</dbReference>
<dbReference type="EC" id="3.4.19.12" evidence="3"/>
<evidence type="ECO:0000256" key="7">
    <source>
        <dbReference type="ARBA" id="ARBA00022807"/>
    </source>
</evidence>
<gene>
    <name evidence="12" type="ORF">B0F90DRAFT_1665355</name>
</gene>
<dbReference type="SMART" id="SM00355">
    <property type="entry name" value="ZnF_C2H2"/>
    <property type="match status" value="3"/>
</dbReference>
<dbReference type="GO" id="GO:0008270">
    <property type="term" value="F:zinc ion binding"/>
    <property type="evidence" value="ECO:0007669"/>
    <property type="project" value="UniProtKB-KW"/>
</dbReference>
<name>A0AAD4MBD7_9AGAM</name>
<evidence type="ECO:0000259" key="11">
    <source>
        <dbReference type="PROSITE" id="PS50235"/>
    </source>
</evidence>
<evidence type="ECO:0000256" key="9">
    <source>
        <dbReference type="SAM" id="MobiDB-lite"/>
    </source>
</evidence>
<keyword evidence="7" id="KW-0788">Thiol protease</keyword>
<sequence>MYARYVRRPLRGRLTAHDTPVCMLASSHISVRWQGASSTGLKPFSCGFPGCKSAFGDPSSCARHRKEMHYPRQPFKCFVEGCVSSILRSSAFKAHLRKHGLDPETYGDVFKRNCPPVVACGSVQVEGIMEERITGLQGFSCSSPMLLAPSPRIAQGSDAGYFLTPARALSATSSQYSSPLLMTPALTPTTGMEIMSDVGIHLSPCFMTRDWAPSAWQDHVDKINKRVLGWRALFSIGMLALPLYPASIGPHQSPESVPQYRPAKDIESFNKLLPPVVEFVEGSSSGTLLIAEGKYEPVNGSPKAVARSEVQGPVQAVHQASLPPIRTSPAVFIATPPLLHVLLAHNRTQPCRVKGGFCMSCSLQAVMEEAHGRRRHAFTPHQIASRLQLIAGHMRRGRQEDSHEFLRYAVDALQNPVLRGIQCRKADPKLAETTWVHRIFGGKLRSRVTCDECHHNSDTFDSILDLSVDIHGVDTLRDALRKFTAIDYLKGADKYKCEKCKRRVVASKRLTVHEAPLALTIHLKRFSPLGRKIGHAVRYDERLSLSHAMSEGQYGPSYSLYGVISHAGGGPNSGHYYAHVKGSNDQCMKNAYILFYMRERGHGLQVAITSESQWQPATPSGMKGKLKRKASDADADEKQKQPFIGPLLTSPVISKSMHPVTSVRDPQADLLKKKIDAASKPALRKPSSALQSLSQYVDEDEAEDTGEKVEEPESAPKAALPTPHIDMSSTLSSLSSIPPTQFYGSPSSTQGIKRKLSDHDDGPSHRSSARRFNTPGSAAKHRAFGYPSPFKRTSSVKDAMQGRHGKKKKPII</sequence>
<evidence type="ECO:0000256" key="5">
    <source>
        <dbReference type="ARBA" id="ARBA00022786"/>
    </source>
</evidence>
<keyword evidence="8" id="KW-0479">Metal-binding</keyword>
<dbReference type="GO" id="GO:0016579">
    <property type="term" value="P:protein deubiquitination"/>
    <property type="evidence" value="ECO:0007669"/>
    <property type="project" value="InterPro"/>
</dbReference>
<dbReference type="InterPro" id="IPR018200">
    <property type="entry name" value="USP_CS"/>
</dbReference>
<feature type="domain" description="C2H2-type" evidence="10">
    <location>
        <begin position="44"/>
        <end position="74"/>
    </location>
</feature>
<comment type="catalytic activity">
    <reaction evidence="1">
        <text>Thiol-dependent hydrolysis of ester, thioester, amide, peptide and isopeptide bonds formed by the C-terminal Gly of ubiquitin (a 76-residue protein attached to proteins as an intracellular targeting signal).</text>
        <dbReference type="EC" id="3.4.19.12"/>
    </reaction>
</comment>
<comment type="similarity">
    <text evidence="2">Belongs to the peptidase C19 family.</text>
</comment>
<dbReference type="PROSITE" id="PS00028">
    <property type="entry name" value="ZINC_FINGER_C2H2_1"/>
    <property type="match status" value="2"/>
</dbReference>
<keyword evidence="5" id="KW-0833">Ubl conjugation pathway</keyword>
<comment type="caution">
    <text evidence="12">The sequence shown here is derived from an EMBL/GenBank/DDBJ whole genome shotgun (WGS) entry which is preliminary data.</text>
</comment>
<keyword evidence="13" id="KW-1185">Reference proteome</keyword>
<dbReference type="Proteomes" id="UP001203297">
    <property type="component" value="Unassembled WGS sequence"/>
</dbReference>
<dbReference type="PROSITE" id="PS50235">
    <property type="entry name" value="USP_3"/>
    <property type="match status" value="1"/>
</dbReference>
<dbReference type="SUPFAM" id="SSF57667">
    <property type="entry name" value="beta-beta-alpha zinc fingers"/>
    <property type="match status" value="1"/>
</dbReference>
<organism evidence="12 13">
    <name type="scientific">Multifurca ochricompacta</name>
    <dbReference type="NCBI Taxonomy" id="376703"/>
    <lineage>
        <taxon>Eukaryota</taxon>
        <taxon>Fungi</taxon>
        <taxon>Dikarya</taxon>
        <taxon>Basidiomycota</taxon>
        <taxon>Agaricomycotina</taxon>
        <taxon>Agaricomycetes</taxon>
        <taxon>Russulales</taxon>
        <taxon>Russulaceae</taxon>
        <taxon>Multifurca</taxon>
    </lineage>
</organism>
<feature type="region of interest" description="Disordered" evidence="9">
    <location>
        <begin position="679"/>
        <end position="812"/>
    </location>
</feature>
<keyword evidence="4" id="KW-0645">Protease</keyword>
<dbReference type="GO" id="GO:0005634">
    <property type="term" value="C:nucleus"/>
    <property type="evidence" value="ECO:0007669"/>
    <property type="project" value="TreeGrafter"/>
</dbReference>
<feature type="domain" description="USP" evidence="11">
    <location>
        <begin position="314"/>
        <end position="641"/>
    </location>
</feature>
<dbReference type="InterPro" id="IPR001394">
    <property type="entry name" value="Peptidase_C19_UCH"/>
</dbReference>
<feature type="region of interest" description="Disordered" evidence="9">
    <location>
        <begin position="610"/>
        <end position="649"/>
    </location>
</feature>
<feature type="compositionally biased region" description="Basic and acidic residues" evidence="9">
    <location>
        <begin position="755"/>
        <end position="764"/>
    </location>
</feature>
<proteinExistence type="inferred from homology"/>
<dbReference type="EMBL" id="WTXG01000002">
    <property type="protein sequence ID" value="KAI0307038.1"/>
    <property type="molecule type" value="Genomic_DNA"/>
</dbReference>
<dbReference type="InterPro" id="IPR050164">
    <property type="entry name" value="Peptidase_C19"/>
</dbReference>
<dbReference type="GO" id="GO:0004843">
    <property type="term" value="F:cysteine-type deubiquitinase activity"/>
    <property type="evidence" value="ECO:0007669"/>
    <property type="project" value="UniProtKB-EC"/>
</dbReference>
<protein>
    <recommendedName>
        <fullName evidence="3">ubiquitinyl hydrolase 1</fullName>
        <ecNumber evidence="3">3.4.19.12</ecNumber>
    </recommendedName>
</protein>
<evidence type="ECO:0000256" key="6">
    <source>
        <dbReference type="ARBA" id="ARBA00022801"/>
    </source>
</evidence>
<dbReference type="PROSITE" id="PS50157">
    <property type="entry name" value="ZINC_FINGER_C2H2_2"/>
    <property type="match status" value="1"/>
</dbReference>
<dbReference type="PANTHER" id="PTHR24006:SF758">
    <property type="entry name" value="UBIQUITIN CARBOXYL-TERMINAL HYDROLASE 36"/>
    <property type="match status" value="1"/>
</dbReference>
<accession>A0AAD4MBD7</accession>
<evidence type="ECO:0000259" key="10">
    <source>
        <dbReference type="PROSITE" id="PS50157"/>
    </source>
</evidence>
<keyword evidence="8" id="KW-0862">Zinc</keyword>
<dbReference type="InterPro" id="IPR036236">
    <property type="entry name" value="Znf_C2H2_sf"/>
</dbReference>
<keyword evidence="6" id="KW-0378">Hydrolase</keyword>